<evidence type="ECO:0000256" key="4">
    <source>
        <dbReference type="ARBA" id="ARBA00023163"/>
    </source>
</evidence>
<organism evidence="6 8">
    <name type="scientific">Pseudoalteromonas maricaloris</name>
    <dbReference type="NCBI Taxonomy" id="184924"/>
    <lineage>
        <taxon>Bacteria</taxon>
        <taxon>Pseudomonadati</taxon>
        <taxon>Pseudomonadota</taxon>
        <taxon>Gammaproteobacteria</taxon>
        <taxon>Alteromonadales</taxon>
        <taxon>Pseudoalteromonadaceae</taxon>
        <taxon>Pseudoalteromonas</taxon>
    </lineage>
</organism>
<keyword evidence="2" id="KW-0805">Transcription regulation</keyword>
<dbReference type="PANTHER" id="PTHR30537">
    <property type="entry name" value="HTH-TYPE TRANSCRIPTIONAL REGULATOR"/>
    <property type="match status" value="1"/>
</dbReference>
<dbReference type="PROSITE" id="PS50931">
    <property type="entry name" value="HTH_LYSR"/>
    <property type="match status" value="1"/>
</dbReference>
<evidence type="ECO:0000256" key="2">
    <source>
        <dbReference type="ARBA" id="ARBA00023015"/>
    </source>
</evidence>
<evidence type="ECO:0000313" key="8">
    <source>
        <dbReference type="Proteomes" id="UP000646877"/>
    </source>
</evidence>
<proteinExistence type="inferred from homology"/>
<dbReference type="SUPFAM" id="SSF46785">
    <property type="entry name" value="Winged helix' DNA-binding domain"/>
    <property type="match status" value="1"/>
</dbReference>
<dbReference type="InterPro" id="IPR058163">
    <property type="entry name" value="LysR-type_TF_proteobact-type"/>
</dbReference>
<reference evidence="6" key="1">
    <citation type="submission" date="2019-10" db="EMBL/GenBank/DDBJ databases">
        <authorList>
            <person name="Paulsen S."/>
        </authorList>
    </citation>
    <scope>NUCLEOTIDE SEQUENCE</scope>
    <source>
        <strain evidence="6">LMG 19692</strain>
    </source>
</reference>
<dbReference type="Proteomes" id="UP000646877">
    <property type="component" value="Unassembled WGS sequence"/>
</dbReference>
<evidence type="ECO:0000259" key="5">
    <source>
        <dbReference type="PROSITE" id="PS50931"/>
    </source>
</evidence>
<dbReference type="EMBL" id="WEIA01000001">
    <property type="protein sequence ID" value="NLR20173.1"/>
    <property type="molecule type" value="Genomic_DNA"/>
</dbReference>
<dbReference type="Proteomes" id="UP001304419">
    <property type="component" value="Chromosome 1"/>
</dbReference>
<dbReference type="CDD" id="cd08422">
    <property type="entry name" value="PBP2_CrgA_like"/>
    <property type="match status" value="1"/>
</dbReference>
<dbReference type="Gene3D" id="1.10.10.10">
    <property type="entry name" value="Winged helix-like DNA-binding domain superfamily/Winged helix DNA-binding domain"/>
    <property type="match status" value="1"/>
</dbReference>
<keyword evidence="9" id="KW-1185">Reference proteome</keyword>
<dbReference type="Gene3D" id="3.40.190.290">
    <property type="match status" value="1"/>
</dbReference>
<reference evidence="7 9" key="2">
    <citation type="submission" date="2023-10" db="EMBL/GenBank/DDBJ databases">
        <title>To unveil natural product biosynthetic capacity in Pseudoalteromonas.</title>
        <authorList>
            <person name="Wang J."/>
        </authorList>
    </citation>
    <scope>NUCLEOTIDE SEQUENCE [LARGE SCALE GENOMIC DNA]</scope>
    <source>
        <strain evidence="7 9">DSM 15914</strain>
    </source>
</reference>
<evidence type="ECO:0000313" key="6">
    <source>
        <dbReference type="EMBL" id="NLR20173.1"/>
    </source>
</evidence>
<dbReference type="Pfam" id="PF03466">
    <property type="entry name" value="LysR_substrate"/>
    <property type="match status" value="1"/>
</dbReference>
<dbReference type="InterPro" id="IPR000847">
    <property type="entry name" value="LysR_HTH_N"/>
</dbReference>
<dbReference type="SUPFAM" id="SSF53850">
    <property type="entry name" value="Periplasmic binding protein-like II"/>
    <property type="match status" value="1"/>
</dbReference>
<keyword evidence="4" id="KW-0804">Transcription</keyword>
<evidence type="ECO:0000256" key="1">
    <source>
        <dbReference type="ARBA" id="ARBA00009437"/>
    </source>
</evidence>
<dbReference type="InterPro" id="IPR036388">
    <property type="entry name" value="WH-like_DNA-bd_sf"/>
</dbReference>
<protein>
    <submittedName>
        <fullName evidence="6">LysR family transcriptional regulator</fullName>
    </submittedName>
</protein>
<gene>
    <name evidence="6" type="ORF">F9Y85_02340</name>
    <name evidence="7" type="ORF">R5H13_11220</name>
</gene>
<dbReference type="GO" id="GO:0043565">
    <property type="term" value="F:sequence-specific DNA binding"/>
    <property type="evidence" value="ECO:0007669"/>
    <property type="project" value="TreeGrafter"/>
</dbReference>
<feature type="domain" description="HTH lysR-type" evidence="5">
    <location>
        <begin position="1"/>
        <end position="59"/>
    </location>
</feature>
<dbReference type="PANTHER" id="PTHR30537:SF5">
    <property type="entry name" value="HTH-TYPE TRANSCRIPTIONAL ACTIVATOR TTDR-RELATED"/>
    <property type="match status" value="1"/>
</dbReference>
<dbReference type="GO" id="GO:0003700">
    <property type="term" value="F:DNA-binding transcription factor activity"/>
    <property type="evidence" value="ECO:0007669"/>
    <property type="project" value="InterPro"/>
</dbReference>
<dbReference type="Pfam" id="PF00126">
    <property type="entry name" value="HTH_1"/>
    <property type="match status" value="1"/>
</dbReference>
<keyword evidence="3" id="KW-0238">DNA-binding</keyword>
<comment type="similarity">
    <text evidence="1">Belongs to the LysR transcriptional regulatory family.</text>
</comment>
<dbReference type="InterPro" id="IPR005119">
    <property type="entry name" value="LysR_subst-bd"/>
</dbReference>
<evidence type="ECO:0000313" key="9">
    <source>
        <dbReference type="Proteomes" id="UP001304419"/>
    </source>
</evidence>
<name>A0A8I2GYR5_9GAMM</name>
<dbReference type="EMBL" id="CP137578">
    <property type="protein sequence ID" value="WOX27243.1"/>
    <property type="molecule type" value="Genomic_DNA"/>
</dbReference>
<dbReference type="AlphaFoldDB" id="A0A8I2GYR5"/>
<evidence type="ECO:0000256" key="3">
    <source>
        <dbReference type="ARBA" id="ARBA00023125"/>
    </source>
</evidence>
<accession>A0A8I2GYR5</accession>
<evidence type="ECO:0000313" key="7">
    <source>
        <dbReference type="EMBL" id="WOX27243.1"/>
    </source>
</evidence>
<dbReference type="GO" id="GO:0006351">
    <property type="term" value="P:DNA-templated transcription"/>
    <property type="evidence" value="ECO:0007669"/>
    <property type="project" value="TreeGrafter"/>
</dbReference>
<dbReference type="RefSeq" id="WP_039497401.1">
    <property type="nucleotide sequence ID" value="NZ_CBCSDF010000008.1"/>
</dbReference>
<dbReference type="InterPro" id="IPR036390">
    <property type="entry name" value="WH_DNA-bd_sf"/>
</dbReference>
<sequence>MYSIAELETFLAIIKHQGVVNAAKQLRLSPATVSHRLNKLEQHLGTTLLFRDSRTLTLSPAGSTFRERVEHILEALYDAEHEIGARGSAVSGLLRVTMPPWVFSQFVMPNLSQFEQAHPQLALDFLINDQFVNIVEGAQDVAIRVGQLADSGLLARKLCDNHRILCAAPSYIDRYGMPENISELQNHFFVCLPWQREFKLKEPNGRIVHFNAKTRFTISNSDNMTSAALAGHGIAVKSHIAIRDNLKRGELVPIIPGCLESDDAPIWFVRPQHSLKTRKAEAFYEFMKALFENKG</sequence>